<gene>
    <name evidence="2" type="ORF">O3M35_011270</name>
</gene>
<evidence type="ECO:0000256" key="1">
    <source>
        <dbReference type="SAM" id="Phobius"/>
    </source>
</evidence>
<keyword evidence="1" id="KW-0812">Transmembrane</keyword>
<sequence>MRRLYQNLKSVGPKVLPTEQVEFCVYHILRTTEASINFFYSILILINKLDLISFWAITA</sequence>
<proteinExistence type="predicted"/>
<evidence type="ECO:0000313" key="3">
    <source>
        <dbReference type="Proteomes" id="UP001461498"/>
    </source>
</evidence>
<reference evidence="2 3" key="1">
    <citation type="submission" date="2022-12" db="EMBL/GenBank/DDBJ databases">
        <title>Chromosome-level genome assembly of true bugs.</title>
        <authorList>
            <person name="Ma L."/>
            <person name="Li H."/>
        </authorList>
    </citation>
    <scope>NUCLEOTIDE SEQUENCE [LARGE SCALE GENOMIC DNA]</scope>
    <source>
        <strain evidence="2">Lab_2022b</strain>
    </source>
</reference>
<evidence type="ECO:0000313" key="2">
    <source>
        <dbReference type="EMBL" id="KAK9502500.1"/>
    </source>
</evidence>
<name>A0AAW1D2C4_9HEMI</name>
<keyword evidence="3" id="KW-1185">Reference proteome</keyword>
<keyword evidence="1" id="KW-1133">Transmembrane helix</keyword>
<dbReference type="AlphaFoldDB" id="A0AAW1D2C4"/>
<dbReference type="Proteomes" id="UP001461498">
    <property type="component" value="Unassembled WGS sequence"/>
</dbReference>
<protein>
    <submittedName>
        <fullName evidence="2">Uncharacterized protein</fullName>
    </submittedName>
</protein>
<accession>A0AAW1D2C4</accession>
<dbReference type="EMBL" id="JAPXFL010000008">
    <property type="protein sequence ID" value="KAK9502500.1"/>
    <property type="molecule type" value="Genomic_DNA"/>
</dbReference>
<comment type="caution">
    <text evidence="2">The sequence shown here is derived from an EMBL/GenBank/DDBJ whole genome shotgun (WGS) entry which is preliminary data.</text>
</comment>
<keyword evidence="1" id="KW-0472">Membrane</keyword>
<organism evidence="2 3">
    <name type="scientific">Rhynocoris fuscipes</name>
    <dbReference type="NCBI Taxonomy" id="488301"/>
    <lineage>
        <taxon>Eukaryota</taxon>
        <taxon>Metazoa</taxon>
        <taxon>Ecdysozoa</taxon>
        <taxon>Arthropoda</taxon>
        <taxon>Hexapoda</taxon>
        <taxon>Insecta</taxon>
        <taxon>Pterygota</taxon>
        <taxon>Neoptera</taxon>
        <taxon>Paraneoptera</taxon>
        <taxon>Hemiptera</taxon>
        <taxon>Heteroptera</taxon>
        <taxon>Panheteroptera</taxon>
        <taxon>Cimicomorpha</taxon>
        <taxon>Reduviidae</taxon>
        <taxon>Harpactorinae</taxon>
        <taxon>Harpactorini</taxon>
        <taxon>Rhynocoris</taxon>
    </lineage>
</organism>
<feature type="transmembrane region" description="Helical" evidence="1">
    <location>
        <begin position="38"/>
        <end position="57"/>
    </location>
</feature>